<proteinExistence type="inferred from homology"/>
<organism evidence="6">
    <name type="scientific">mine drainage metagenome</name>
    <dbReference type="NCBI Taxonomy" id="410659"/>
    <lineage>
        <taxon>unclassified sequences</taxon>
        <taxon>metagenomes</taxon>
        <taxon>ecological metagenomes</taxon>
    </lineage>
</organism>
<protein>
    <submittedName>
        <fullName evidence="6">ABC transporter, ATP binding protein</fullName>
    </submittedName>
</protein>
<comment type="caution">
    <text evidence="6">The sequence shown here is derived from an EMBL/GenBank/DDBJ whole genome shotgun (WGS) entry which is preliminary data.</text>
</comment>
<evidence type="ECO:0000256" key="3">
    <source>
        <dbReference type="ARBA" id="ARBA00022741"/>
    </source>
</evidence>
<evidence type="ECO:0000256" key="4">
    <source>
        <dbReference type="ARBA" id="ARBA00022840"/>
    </source>
</evidence>
<dbReference type="Gene3D" id="3.40.50.300">
    <property type="entry name" value="P-loop containing nucleotide triphosphate hydrolases"/>
    <property type="match status" value="1"/>
</dbReference>
<dbReference type="GO" id="GO:0005524">
    <property type="term" value="F:ATP binding"/>
    <property type="evidence" value="ECO:0007669"/>
    <property type="project" value="UniProtKB-KW"/>
</dbReference>
<keyword evidence="4" id="KW-0067">ATP-binding</keyword>
<evidence type="ECO:0000256" key="1">
    <source>
        <dbReference type="ARBA" id="ARBA00005417"/>
    </source>
</evidence>
<dbReference type="EMBL" id="AUZY01010899">
    <property type="protein sequence ID" value="EQD36807.1"/>
    <property type="molecule type" value="Genomic_DNA"/>
</dbReference>
<dbReference type="AlphaFoldDB" id="T0YXX8"/>
<dbReference type="Pfam" id="PF00005">
    <property type="entry name" value="ABC_tran"/>
    <property type="match status" value="1"/>
</dbReference>
<reference evidence="6" key="1">
    <citation type="submission" date="2013-08" db="EMBL/GenBank/DDBJ databases">
        <authorList>
            <person name="Mendez C."/>
            <person name="Richter M."/>
            <person name="Ferrer M."/>
            <person name="Sanchez J."/>
        </authorList>
    </citation>
    <scope>NUCLEOTIDE SEQUENCE</scope>
</reference>
<reference evidence="6" key="2">
    <citation type="journal article" date="2014" name="ISME J.">
        <title>Microbial stratification in low pH oxic and suboxic macroscopic growths along an acid mine drainage.</title>
        <authorList>
            <person name="Mendez-Garcia C."/>
            <person name="Mesa V."/>
            <person name="Sprenger R.R."/>
            <person name="Richter M."/>
            <person name="Diez M.S."/>
            <person name="Solano J."/>
            <person name="Bargiela R."/>
            <person name="Golyshina O.V."/>
            <person name="Manteca A."/>
            <person name="Ramos J.L."/>
            <person name="Gallego J.R."/>
            <person name="Llorente I."/>
            <person name="Martins Dos Santos V.A."/>
            <person name="Jensen O.N."/>
            <person name="Pelaez A.I."/>
            <person name="Sanchez J."/>
            <person name="Ferrer M."/>
        </authorList>
    </citation>
    <scope>NUCLEOTIDE SEQUENCE</scope>
</reference>
<keyword evidence="2" id="KW-0813">Transport</keyword>
<sequence>MDPVIDVRALVKRFRGTRRTAFAPATPDSLALDRVCLAIPEGQIYGLIGANGAGKTTLLKVISTLLLPTSGEVRVLGHDLRTEEAAVRSCLGLVTNSERSFYYRLTGWQNLRYFTGLYGMSRSTLEARARPLVMKLGLLSAMDRDYRTYSTGMQRKLAFIRAFVLETPVLLLDEPTSSLDPLS</sequence>
<dbReference type="PANTHER" id="PTHR42711:SF5">
    <property type="entry name" value="ABC TRANSPORTER ATP-BINDING PROTEIN NATA"/>
    <property type="match status" value="1"/>
</dbReference>
<dbReference type="InterPro" id="IPR027417">
    <property type="entry name" value="P-loop_NTPase"/>
</dbReference>
<feature type="domain" description="ABC transporter" evidence="5">
    <location>
        <begin position="32"/>
        <end position="177"/>
    </location>
</feature>
<keyword evidence="3" id="KW-0547">Nucleotide-binding</keyword>
<comment type="similarity">
    <text evidence="1">Belongs to the ABC transporter superfamily.</text>
</comment>
<dbReference type="SUPFAM" id="SSF52540">
    <property type="entry name" value="P-loop containing nucleoside triphosphate hydrolases"/>
    <property type="match status" value="1"/>
</dbReference>
<dbReference type="PANTHER" id="PTHR42711">
    <property type="entry name" value="ABC TRANSPORTER ATP-BINDING PROTEIN"/>
    <property type="match status" value="1"/>
</dbReference>
<feature type="non-terminal residue" evidence="6">
    <location>
        <position position="183"/>
    </location>
</feature>
<evidence type="ECO:0000259" key="5">
    <source>
        <dbReference type="Pfam" id="PF00005"/>
    </source>
</evidence>
<accession>T0YXX8</accession>
<dbReference type="CDD" id="cd03230">
    <property type="entry name" value="ABC_DR_subfamily_A"/>
    <property type="match status" value="1"/>
</dbReference>
<dbReference type="InterPro" id="IPR003439">
    <property type="entry name" value="ABC_transporter-like_ATP-bd"/>
</dbReference>
<gene>
    <name evidence="6" type="ORF">B1B_16388</name>
</gene>
<name>T0YXX8_9ZZZZ</name>
<dbReference type="GO" id="GO:0016887">
    <property type="term" value="F:ATP hydrolysis activity"/>
    <property type="evidence" value="ECO:0007669"/>
    <property type="project" value="InterPro"/>
</dbReference>
<dbReference type="InterPro" id="IPR050763">
    <property type="entry name" value="ABC_transporter_ATP-binding"/>
</dbReference>
<evidence type="ECO:0000256" key="2">
    <source>
        <dbReference type="ARBA" id="ARBA00022448"/>
    </source>
</evidence>
<evidence type="ECO:0000313" key="6">
    <source>
        <dbReference type="EMBL" id="EQD36807.1"/>
    </source>
</evidence>